<protein>
    <submittedName>
        <fullName evidence="6">Sodium ABC transporter ATP-binding protein</fullName>
    </submittedName>
</protein>
<name>A0A7I8DRU2_9FIRM</name>
<dbReference type="PROSITE" id="PS50893">
    <property type="entry name" value="ABC_TRANSPORTER_2"/>
    <property type="match status" value="1"/>
</dbReference>
<comment type="similarity">
    <text evidence="1">Belongs to the ABC transporter superfamily.</text>
</comment>
<organism evidence="6 7">
    <name type="scientific">Anaerocolumna chitinilytica</name>
    <dbReference type="NCBI Taxonomy" id="1727145"/>
    <lineage>
        <taxon>Bacteria</taxon>
        <taxon>Bacillati</taxon>
        <taxon>Bacillota</taxon>
        <taxon>Clostridia</taxon>
        <taxon>Lachnospirales</taxon>
        <taxon>Lachnospiraceae</taxon>
        <taxon>Anaerocolumna</taxon>
    </lineage>
</organism>
<evidence type="ECO:0000256" key="3">
    <source>
        <dbReference type="ARBA" id="ARBA00022741"/>
    </source>
</evidence>
<dbReference type="InterPro" id="IPR027417">
    <property type="entry name" value="P-loop_NTPase"/>
</dbReference>
<dbReference type="InterPro" id="IPR017871">
    <property type="entry name" value="ABC_transporter-like_CS"/>
</dbReference>
<dbReference type="GO" id="GO:0016887">
    <property type="term" value="F:ATP hydrolysis activity"/>
    <property type="evidence" value="ECO:0007669"/>
    <property type="project" value="InterPro"/>
</dbReference>
<dbReference type="KEGG" id="acht:bsdcttw_34680"/>
<dbReference type="PANTHER" id="PTHR42711:SF5">
    <property type="entry name" value="ABC TRANSPORTER ATP-BINDING PROTEIN NATA"/>
    <property type="match status" value="1"/>
</dbReference>
<keyword evidence="3" id="KW-0547">Nucleotide-binding</keyword>
<reference evidence="6 7" key="2">
    <citation type="submission" date="2020-08" db="EMBL/GenBank/DDBJ databases">
        <authorList>
            <person name="Ueki A."/>
            <person name="Tonouchi A."/>
        </authorList>
    </citation>
    <scope>NUCLEOTIDE SEQUENCE [LARGE SCALE GENOMIC DNA]</scope>
    <source>
        <strain evidence="6 7">CTTW</strain>
    </source>
</reference>
<dbReference type="AlphaFoldDB" id="A0A7I8DRU2"/>
<dbReference type="GO" id="GO:0005524">
    <property type="term" value="F:ATP binding"/>
    <property type="evidence" value="ECO:0007669"/>
    <property type="project" value="UniProtKB-KW"/>
</dbReference>
<reference evidence="6 7" key="1">
    <citation type="submission" date="2020-08" db="EMBL/GenBank/DDBJ databases">
        <title>Draft genome sequencing of an Anaerocolumna strain isolated from anoxic soil subjected to BSD treatment.</title>
        <authorList>
            <person name="Uek A."/>
            <person name="Tonouchi A."/>
        </authorList>
    </citation>
    <scope>NUCLEOTIDE SEQUENCE [LARGE SCALE GENOMIC DNA]</scope>
    <source>
        <strain evidence="6 7">CTTW</strain>
    </source>
</reference>
<evidence type="ECO:0000256" key="1">
    <source>
        <dbReference type="ARBA" id="ARBA00005417"/>
    </source>
</evidence>
<dbReference type="SUPFAM" id="SSF52540">
    <property type="entry name" value="P-loop containing nucleoside triphosphate hydrolases"/>
    <property type="match status" value="1"/>
</dbReference>
<evidence type="ECO:0000256" key="2">
    <source>
        <dbReference type="ARBA" id="ARBA00022448"/>
    </source>
</evidence>
<evidence type="ECO:0000313" key="6">
    <source>
        <dbReference type="EMBL" id="BCK00428.1"/>
    </source>
</evidence>
<accession>A0A7I8DRU2</accession>
<dbReference type="PANTHER" id="PTHR42711">
    <property type="entry name" value="ABC TRANSPORTER ATP-BINDING PROTEIN"/>
    <property type="match status" value="1"/>
</dbReference>
<dbReference type="EMBL" id="AP023368">
    <property type="protein sequence ID" value="BCK00428.1"/>
    <property type="molecule type" value="Genomic_DNA"/>
</dbReference>
<proteinExistence type="inferred from homology"/>
<evidence type="ECO:0000256" key="4">
    <source>
        <dbReference type="ARBA" id="ARBA00022840"/>
    </source>
</evidence>
<dbReference type="Gene3D" id="3.40.50.300">
    <property type="entry name" value="P-loop containing nucleotide triphosphate hydrolases"/>
    <property type="match status" value="1"/>
</dbReference>
<evidence type="ECO:0000259" key="5">
    <source>
        <dbReference type="PROSITE" id="PS50893"/>
    </source>
</evidence>
<evidence type="ECO:0000313" key="7">
    <source>
        <dbReference type="Proteomes" id="UP000515703"/>
    </source>
</evidence>
<dbReference type="Proteomes" id="UP000515703">
    <property type="component" value="Chromosome"/>
</dbReference>
<dbReference type="RefSeq" id="WP_185256100.1">
    <property type="nucleotide sequence ID" value="NZ_AP023368.1"/>
</dbReference>
<keyword evidence="7" id="KW-1185">Reference proteome</keyword>
<dbReference type="PROSITE" id="PS00211">
    <property type="entry name" value="ABC_TRANSPORTER_1"/>
    <property type="match status" value="1"/>
</dbReference>
<keyword evidence="4 6" id="KW-0067">ATP-binding</keyword>
<dbReference type="InterPro" id="IPR003439">
    <property type="entry name" value="ABC_transporter-like_ATP-bd"/>
</dbReference>
<dbReference type="CDD" id="cd03230">
    <property type="entry name" value="ABC_DR_subfamily_A"/>
    <property type="match status" value="1"/>
</dbReference>
<dbReference type="Pfam" id="PF00005">
    <property type="entry name" value="ABC_tran"/>
    <property type="match status" value="1"/>
</dbReference>
<dbReference type="InterPro" id="IPR003593">
    <property type="entry name" value="AAA+_ATPase"/>
</dbReference>
<gene>
    <name evidence="6" type="primary">natA</name>
    <name evidence="6" type="ORF">bsdcttw_34680</name>
</gene>
<dbReference type="SMART" id="SM00382">
    <property type="entry name" value="AAA"/>
    <property type="match status" value="1"/>
</dbReference>
<sequence>MIEVNEVYKKYVGNNFYSVNGIEFQAESGSILGLLGHNGAGKSTTMKMLATLYFPDKGSILINGMSTGASKYKIRKILGVVYEEPRLYDQLTGEENILFHTSLWGLNKKNVLSRLKDLYKELEVDFEKQYVKNYSKGMKQKFSLIRALITDPQLLLLDEPTTGLDIVSRNQIRNYIKRLKASGITIIMTSHIAEDIEALCDRIVILSKGTIIENSTVNNLKSKYSSESFEEAYVKVQKKIGDYGGITE</sequence>
<feature type="domain" description="ABC transporter" evidence="5">
    <location>
        <begin position="2"/>
        <end position="233"/>
    </location>
</feature>
<keyword evidence="2" id="KW-0813">Transport</keyword>
<dbReference type="InterPro" id="IPR050763">
    <property type="entry name" value="ABC_transporter_ATP-binding"/>
</dbReference>